<feature type="non-terminal residue" evidence="2">
    <location>
        <position position="1"/>
    </location>
</feature>
<dbReference type="GO" id="GO:0046872">
    <property type="term" value="F:metal ion binding"/>
    <property type="evidence" value="ECO:0007669"/>
    <property type="project" value="InterPro"/>
</dbReference>
<organism evidence="2 3">
    <name type="scientific">Paxillus involutus ATCC 200175</name>
    <dbReference type="NCBI Taxonomy" id="664439"/>
    <lineage>
        <taxon>Eukaryota</taxon>
        <taxon>Fungi</taxon>
        <taxon>Dikarya</taxon>
        <taxon>Basidiomycota</taxon>
        <taxon>Agaricomycotina</taxon>
        <taxon>Agaricomycetes</taxon>
        <taxon>Agaricomycetidae</taxon>
        <taxon>Boletales</taxon>
        <taxon>Paxilineae</taxon>
        <taxon>Paxillaceae</taxon>
        <taxon>Paxillus</taxon>
    </lineage>
</organism>
<protein>
    <recommendedName>
        <fullName evidence="1">Fe-containing alcohol dehydrogenase-like C-terminal domain-containing protein</fullName>
    </recommendedName>
</protein>
<dbReference type="InterPro" id="IPR039697">
    <property type="entry name" value="Alcohol_dehydrogenase_Fe"/>
</dbReference>
<dbReference type="Gene3D" id="3.40.50.1970">
    <property type="match status" value="1"/>
</dbReference>
<dbReference type="Gene3D" id="1.20.1090.10">
    <property type="entry name" value="Dehydroquinate synthase-like - alpha domain"/>
    <property type="match status" value="1"/>
</dbReference>
<proteinExistence type="predicted"/>
<dbReference type="InterPro" id="IPR056798">
    <property type="entry name" value="ADH_Fe_C"/>
</dbReference>
<evidence type="ECO:0000313" key="2">
    <source>
        <dbReference type="EMBL" id="KIJ05717.1"/>
    </source>
</evidence>
<dbReference type="EMBL" id="KN820765">
    <property type="protein sequence ID" value="KIJ05717.1"/>
    <property type="molecule type" value="Genomic_DNA"/>
</dbReference>
<dbReference type="GO" id="GO:0004022">
    <property type="term" value="F:alcohol dehydrogenase (NAD+) activity"/>
    <property type="evidence" value="ECO:0007669"/>
    <property type="project" value="TreeGrafter"/>
</dbReference>
<dbReference type="Proteomes" id="UP000053647">
    <property type="component" value="Unassembled WGS sequence"/>
</dbReference>
<dbReference type="HOGENOM" id="CLU_1113614_0_0_1"/>
<dbReference type="OrthoDB" id="3360544at2759"/>
<dbReference type="PANTHER" id="PTHR11496:SF97">
    <property type="entry name" value="ALCOHOL DEHYDROGENASE IRON-TYPE_GLYCEROL DEHYDROGENASE GLDA DOMAIN-CONTAINING PROTEIN"/>
    <property type="match status" value="1"/>
</dbReference>
<evidence type="ECO:0000313" key="3">
    <source>
        <dbReference type="Proteomes" id="UP000053647"/>
    </source>
</evidence>
<dbReference type="Pfam" id="PF25137">
    <property type="entry name" value="ADH_Fe_C"/>
    <property type="match status" value="1"/>
</dbReference>
<name>A0A0C9TC11_PAXIN</name>
<evidence type="ECO:0000259" key="1">
    <source>
        <dbReference type="Pfam" id="PF25137"/>
    </source>
</evidence>
<gene>
    <name evidence="2" type="ORF">PAXINDRAFT_93077</name>
</gene>
<accession>A0A0C9TC11</accession>
<dbReference type="GO" id="GO:0005739">
    <property type="term" value="C:mitochondrion"/>
    <property type="evidence" value="ECO:0007669"/>
    <property type="project" value="TreeGrafter"/>
</dbReference>
<sequence length="250" mass="26784">IAIPTTLSAAEYRSGAGYTNEQGNKVSVSDPMIAPAGIILDAELTLGTPEELWLSTGLRALDHAVESLYRPGLPLPLKVLCYAALADLFKYLPKSKEQPNNLEVRQKLLIAAWMSLWPAKVEKYSALGLSHSLGHKLGATYGIPHGITSCLTLAPVVLLKAEIASAEDKAALAEALFYLKEPSTGSVDGDVKRLGGMIDELVRSLGLHRTLVSYNVPKANLPTIAKLALAGDDPAYQPKVEALLEGIYEQ</sequence>
<dbReference type="PROSITE" id="PS00060">
    <property type="entry name" value="ADH_IRON_2"/>
    <property type="match status" value="1"/>
</dbReference>
<dbReference type="SUPFAM" id="SSF56796">
    <property type="entry name" value="Dehydroquinate synthase-like"/>
    <property type="match status" value="1"/>
</dbReference>
<dbReference type="InterPro" id="IPR018211">
    <property type="entry name" value="ADH_Fe_CS"/>
</dbReference>
<feature type="domain" description="Fe-containing alcohol dehydrogenase-like C-terminal" evidence="1">
    <location>
        <begin position="55"/>
        <end position="232"/>
    </location>
</feature>
<reference evidence="2 3" key="1">
    <citation type="submission" date="2014-06" db="EMBL/GenBank/DDBJ databases">
        <authorList>
            <consortium name="DOE Joint Genome Institute"/>
            <person name="Kuo A."/>
            <person name="Kohler A."/>
            <person name="Nagy L.G."/>
            <person name="Floudas D."/>
            <person name="Copeland A."/>
            <person name="Barry K.W."/>
            <person name="Cichocki N."/>
            <person name="Veneault-Fourrey C."/>
            <person name="LaButti K."/>
            <person name="Lindquist E.A."/>
            <person name="Lipzen A."/>
            <person name="Lundell T."/>
            <person name="Morin E."/>
            <person name="Murat C."/>
            <person name="Sun H."/>
            <person name="Tunlid A."/>
            <person name="Henrissat B."/>
            <person name="Grigoriev I.V."/>
            <person name="Hibbett D.S."/>
            <person name="Martin F."/>
            <person name="Nordberg H.P."/>
            <person name="Cantor M.N."/>
            <person name="Hua S.X."/>
        </authorList>
    </citation>
    <scope>NUCLEOTIDE SEQUENCE [LARGE SCALE GENOMIC DNA]</scope>
    <source>
        <strain evidence="2 3">ATCC 200175</strain>
    </source>
</reference>
<dbReference type="AlphaFoldDB" id="A0A0C9TC11"/>
<dbReference type="PANTHER" id="PTHR11496">
    <property type="entry name" value="ALCOHOL DEHYDROGENASE"/>
    <property type="match status" value="1"/>
</dbReference>
<keyword evidence="3" id="KW-1185">Reference proteome</keyword>
<reference evidence="3" key="2">
    <citation type="submission" date="2015-01" db="EMBL/GenBank/DDBJ databases">
        <title>Evolutionary Origins and Diversification of the Mycorrhizal Mutualists.</title>
        <authorList>
            <consortium name="DOE Joint Genome Institute"/>
            <consortium name="Mycorrhizal Genomics Consortium"/>
            <person name="Kohler A."/>
            <person name="Kuo A."/>
            <person name="Nagy L.G."/>
            <person name="Floudas D."/>
            <person name="Copeland A."/>
            <person name="Barry K.W."/>
            <person name="Cichocki N."/>
            <person name="Veneault-Fourrey C."/>
            <person name="LaButti K."/>
            <person name="Lindquist E.A."/>
            <person name="Lipzen A."/>
            <person name="Lundell T."/>
            <person name="Morin E."/>
            <person name="Murat C."/>
            <person name="Riley R."/>
            <person name="Ohm R."/>
            <person name="Sun H."/>
            <person name="Tunlid A."/>
            <person name="Henrissat B."/>
            <person name="Grigoriev I.V."/>
            <person name="Hibbett D.S."/>
            <person name="Martin F."/>
        </authorList>
    </citation>
    <scope>NUCLEOTIDE SEQUENCE [LARGE SCALE GENOMIC DNA]</scope>
    <source>
        <strain evidence="3">ATCC 200175</strain>
    </source>
</reference>